<gene>
    <name evidence="1" type="ORF">B3C1_10607</name>
</gene>
<keyword evidence="2" id="KW-1185">Reference proteome</keyword>
<comment type="caution">
    <text evidence="1">The sequence shown here is derived from an EMBL/GenBank/DDBJ whole genome shotgun (WGS) entry which is preliminary data.</text>
</comment>
<reference evidence="1 2" key="1">
    <citation type="journal article" date="2012" name="J. Bacteriol.">
        <title>Genome Sequence of Gallaecimonas xiamenensis Type Strain 3-C-1.</title>
        <authorList>
            <person name="Lai Q."/>
            <person name="Wang L."/>
            <person name="Wang W."/>
            <person name="Shao Z."/>
        </authorList>
    </citation>
    <scope>NUCLEOTIDE SEQUENCE [LARGE SCALE GENOMIC DNA]</scope>
    <source>
        <strain evidence="1 2">3-C-1</strain>
    </source>
</reference>
<evidence type="ECO:0000313" key="2">
    <source>
        <dbReference type="Proteomes" id="UP000006755"/>
    </source>
</evidence>
<name>K2IS27_9GAMM</name>
<evidence type="ECO:0000313" key="1">
    <source>
        <dbReference type="EMBL" id="EKE73061.1"/>
    </source>
</evidence>
<dbReference type="AlphaFoldDB" id="K2IS27"/>
<dbReference type="STRING" id="745411.B3C1_10607"/>
<proteinExistence type="predicted"/>
<sequence>MPTLAATAPALDVQPGMGWYEGQAPDLPANLGQVADDNLVEVMLNERLTLGFGGQLQALPVPGEDQTQSPQADPGFTAASYQFSLKWRF</sequence>
<protein>
    <submittedName>
        <fullName evidence="1">Uncharacterized protein</fullName>
    </submittedName>
</protein>
<dbReference type="Proteomes" id="UP000006755">
    <property type="component" value="Unassembled WGS sequence"/>
</dbReference>
<organism evidence="1 2">
    <name type="scientific">Gallaecimonas xiamenensis 3-C-1</name>
    <dbReference type="NCBI Taxonomy" id="745411"/>
    <lineage>
        <taxon>Bacteria</taxon>
        <taxon>Pseudomonadati</taxon>
        <taxon>Pseudomonadota</taxon>
        <taxon>Gammaproteobacteria</taxon>
        <taxon>Enterobacterales</taxon>
        <taxon>Gallaecimonadaceae</taxon>
        <taxon>Gallaecimonas</taxon>
    </lineage>
</organism>
<accession>K2IS27</accession>
<dbReference type="EMBL" id="AMRI01000013">
    <property type="protein sequence ID" value="EKE73061.1"/>
    <property type="molecule type" value="Genomic_DNA"/>
</dbReference>